<feature type="compositionally biased region" description="Basic and acidic residues" evidence="1">
    <location>
        <begin position="241"/>
        <end position="265"/>
    </location>
</feature>
<feature type="compositionally biased region" description="Pro residues" evidence="1">
    <location>
        <begin position="749"/>
        <end position="759"/>
    </location>
</feature>
<organism evidence="3 4">
    <name type="scientific">Emericellopsis cladophorae</name>
    <dbReference type="NCBI Taxonomy" id="2686198"/>
    <lineage>
        <taxon>Eukaryota</taxon>
        <taxon>Fungi</taxon>
        <taxon>Dikarya</taxon>
        <taxon>Ascomycota</taxon>
        <taxon>Pezizomycotina</taxon>
        <taxon>Sordariomycetes</taxon>
        <taxon>Hypocreomycetidae</taxon>
        <taxon>Hypocreales</taxon>
        <taxon>Bionectriaceae</taxon>
        <taxon>Emericellopsis</taxon>
    </lineage>
</organism>
<dbReference type="InterPro" id="IPR055509">
    <property type="entry name" value="DUF7082"/>
</dbReference>
<keyword evidence="4" id="KW-1185">Reference proteome</keyword>
<evidence type="ECO:0000313" key="4">
    <source>
        <dbReference type="Proteomes" id="UP001055219"/>
    </source>
</evidence>
<dbReference type="EMBL" id="JAGIXG020000084">
    <property type="protein sequence ID" value="KAI6778066.1"/>
    <property type="molecule type" value="Genomic_DNA"/>
</dbReference>
<feature type="compositionally biased region" description="Polar residues" evidence="1">
    <location>
        <begin position="660"/>
        <end position="677"/>
    </location>
</feature>
<dbReference type="PANTHER" id="PTHR39463:SF1">
    <property type="entry name" value="MEDUSA"/>
    <property type="match status" value="1"/>
</dbReference>
<feature type="compositionally biased region" description="Basic residues" evidence="1">
    <location>
        <begin position="723"/>
        <end position="738"/>
    </location>
</feature>
<dbReference type="Pfam" id="PF23305">
    <property type="entry name" value="DUF7082"/>
    <property type="match status" value="1"/>
</dbReference>
<dbReference type="Proteomes" id="UP001055219">
    <property type="component" value="Unassembled WGS sequence"/>
</dbReference>
<reference evidence="3" key="2">
    <citation type="submission" date="2022-07" db="EMBL/GenBank/DDBJ databases">
        <authorList>
            <person name="Goncalves M.F.M."/>
            <person name="Hilario S."/>
            <person name="Van De Peer Y."/>
            <person name="Esteves A.C."/>
            <person name="Alves A."/>
        </authorList>
    </citation>
    <scope>NUCLEOTIDE SEQUENCE</scope>
    <source>
        <strain evidence="3">MUM 19.33</strain>
    </source>
</reference>
<feature type="domain" description="DUF7082" evidence="2">
    <location>
        <begin position="392"/>
        <end position="547"/>
    </location>
</feature>
<dbReference type="RefSeq" id="XP_051358922.1">
    <property type="nucleotide sequence ID" value="XM_051510176.1"/>
</dbReference>
<sequence length="759" mass="83494">MSSVKFQSPSYKLFEPEYHPQRPIIVGLDDTLESPNTIALRLEEARRGSLGEDSSSRLFEMVTYSKTAPLPSMNGYDPMRFHQNTYEQYQPQSYPAPAQNDKFAQLNQQAFASNNAVAPPVSPYMPPGPSVVSCHPTTGTEGTRVFLKISSHYDIYSISATPYFHLQFGNEKCALRDVTNHPQSGNGSYVYSCNVEAPQSVVTGCDGSNVPLSLVIEAAPGEEISRTAAGSFQYAQGPGDDITRTDKLPKLDHAPHAPTADDHESVSPNMDQPPALSSVVPTNNYDAPQEQSQYSSEPYAQNAEDMISTYRSSTYVEPPYNRRSAHGWTNFPGTLGSSGRSPMLSHHQSMTGRPSLAPLTNGSGQPELIRTSTINPNSTGNSYSQMTPGAPKAVLKINGNINSMAENWTPEEWGNRRRIVMFRRKQVGNTLNTTFQPVPVNERPQNSICISCIYWAEKKECFVTSVDTIYLLEQLLTGPKKFSVEEKNRIRRNLEGYAPHTVSKGKAESQEFFKLIMAFGNPKPRNIEKDVKVFNWKNLEASLKKIIGKYSARPAGGASQLPSSMMAPTPYATLPTPPGQALSHHGDHQQQQQQQQPQQQHSQYPLHSSHHDLPSPRSLSGSGPSWAPYTAAPSYQPPLTRTLSPHLRQPSPQQPPHIRINTSNSLPSASTYDSRSITAGGYGTTGLHTPISQHPSNATPPRWDQAPANYADGYSGMGQSHLQHPHHSQNHTHNHIHHAQQQVYGTGPPAYPADGPPRA</sequence>
<evidence type="ECO:0000256" key="1">
    <source>
        <dbReference type="SAM" id="MobiDB-lite"/>
    </source>
</evidence>
<dbReference type="AlphaFoldDB" id="A0A9P9XUK3"/>
<feature type="compositionally biased region" description="Low complexity" evidence="1">
    <location>
        <begin position="589"/>
        <end position="607"/>
    </location>
</feature>
<feature type="compositionally biased region" description="Low complexity" evidence="1">
    <location>
        <begin position="615"/>
        <end position="625"/>
    </location>
</feature>
<gene>
    <name evidence="3" type="ORF">J7T54_007674</name>
</gene>
<protein>
    <recommendedName>
        <fullName evidence="2">DUF7082 domain-containing protein</fullName>
    </recommendedName>
</protein>
<dbReference type="GO" id="GO:0005634">
    <property type="term" value="C:nucleus"/>
    <property type="evidence" value="ECO:0007669"/>
    <property type="project" value="TreeGrafter"/>
</dbReference>
<name>A0A9P9XUK3_9HYPO</name>
<feature type="compositionally biased region" description="Polar residues" evidence="1">
    <location>
        <begin position="279"/>
        <end position="297"/>
    </location>
</feature>
<evidence type="ECO:0000259" key="2">
    <source>
        <dbReference type="Pfam" id="PF23305"/>
    </source>
</evidence>
<evidence type="ECO:0000313" key="3">
    <source>
        <dbReference type="EMBL" id="KAI6778066.1"/>
    </source>
</evidence>
<feature type="region of interest" description="Disordered" evidence="1">
    <location>
        <begin position="554"/>
        <end position="759"/>
    </location>
</feature>
<feature type="compositionally biased region" description="Polar residues" evidence="1">
    <location>
        <begin position="686"/>
        <end position="699"/>
    </location>
</feature>
<dbReference type="PANTHER" id="PTHR39463">
    <property type="entry name" value="MEDUSA"/>
    <property type="match status" value="1"/>
</dbReference>
<comment type="caution">
    <text evidence="3">The sequence shown here is derived from an EMBL/GenBank/DDBJ whole genome shotgun (WGS) entry which is preliminary data.</text>
</comment>
<accession>A0A9P9XUK3</accession>
<dbReference type="OrthoDB" id="1751210at2759"/>
<feature type="region of interest" description="Disordered" evidence="1">
    <location>
        <begin position="231"/>
        <end position="297"/>
    </location>
</feature>
<proteinExistence type="predicted"/>
<dbReference type="GeneID" id="75834148"/>
<reference evidence="3" key="1">
    <citation type="journal article" date="2021" name="J Fungi (Basel)">
        <title>Genomic and Metabolomic Analyses of the Marine Fungus Emericellopsis cladophorae: Insights into Saltwater Adaptability Mechanisms and Its Biosynthetic Potential.</title>
        <authorList>
            <person name="Goncalves M.F.M."/>
            <person name="Hilario S."/>
            <person name="Van de Peer Y."/>
            <person name="Esteves A.C."/>
            <person name="Alves A."/>
        </authorList>
    </citation>
    <scope>NUCLEOTIDE SEQUENCE</scope>
    <source>
        <strain evidence="3">MUM 19.33</strain>
    </source>
</reference>